<feature type="compositionally biased region" description="Basic and acidic residues" evidence="1">
    <location>
        <begin position="1"/>
        <end position="10"/>
    </location>
</feature>
<sequence length="233" mass="23966">MSSPDPDDRPGAVPAAGAGPAWFPPAPAAAAPLPARRPWSAFREVRGDLRTAAVVVAVLAVSGFLVGLLWWLLAPRADFRITAEGPAAIGNPSEELFAADDAVFALLMAGLGLLAGLLAWFLLRRRRGIATLLALAVGTAAAGVIAWRLGELLGPAPSKAELADVGGKVTTALGLHSLPALAVGPFCAVLVYLAASLFTRRDDLGRSYLPPPVLAAEPTFPEPFDAPAGRSQG</sequence>
<dbReference type="InterPro" id="IPR021213">
    <property type="entry name" value="DUF2567"/>
</dbReference>
<dbReference type="EMBL" id="JACBZT010000001">
    <property type="protein sequence ID" value="NYJ07772.1"/>
    <property type="molecule type" value="Genomic_DNA"/>
</dbReference>
<dbReference type="RefSeq" id="WP_179719872.1">
    <property type="nucleotide sequence ID" value="NZ_JACBZT010000001.1"/>
</dbReference>
<dbReference type="Proteomes" id="UP000541969">
    <property type="component" value="Unassembled WGS sequence"/>
</dbReference>
<comment type="caution">
    <text evidence="3">The sequence shown here is derived from an EMBL/GenBank/DDBJ whole genome shotgun (WGS) entry which is preliminary data.</text>
</comment>
<feature type="transmembrane region" description="Helical" evidence="2">
    <location>
        <begin position="52"/>
        <end position="73"/>
    </location>
</feature>
<evidence type="ECO:0000256" key="2">
    <source>
        <dbReference type="SAM" id="Phobius"/>
    </source>
</evidence>
<evidence type="ECO:0000313" key="3">
    <source>
        <dbReference type="EMBL" id="NYJ07772.1"/>
    </source>
</evidence>
<organism evidence="3 4">
    <name type="scientific">Petropleomorpha daqingensis</name>
    <dbReference type="NCBI Taxonomy" id="2026353"/>
    <lineage>
        <taxon>Bacteria</taxon>
        <taxon>Bacillati</taxon>
        <taxon>Actinomycetota</taxon>
        <taxon>Actinomycetes</taxon>
        <taxon>Geodermatophilales</taxon>
        <taxon>Geodermatophilaceae</taxon>
        <taxon>Petropleomorpha</taxon>
    </lineage>
</organism>
<dbReference type="Pfam" id="PF10821">
    <property type="entry name" value="DUF2567"/>
    <property type="match status" value="1"/>
</dbReference>
<gene>
    <name evidence="3" type="ORF">GGQ55_004050</name>
</gene>
<dbReference type="AlphaFoldDB" id="A0A853CMN1"/>
<reference evidence="3 4" key="1">
    <citation type="submission" date="2020-07" db="EMBL/GenBank/DDBJ databases">
        <title>Sequencing the genomes of 1000 actinobacteria strains.</title>
        <authorList>
            <person name="Klenk H.-P."/>
        </authorList>
    </citation>
    <scope>NUCLEOTIDE SEQUENCE [LARGE SCALE GENOMIC DNA]</scope>
    <source>
        <strain evidence="3 4">DSM 104001</strain>
    </source>
</reference>
<keyword evidence="2" id="KW-0472">Membrane</keyword>
<feature type="compositionally biased region" description="Low complexity" evidence="1">
    <location>
        <begin position="11"/>
        <end position="20"/>
    </location>
</feature>
<feature type="transmembrane region" description="Helical" evidence="2">
    <location>
        <begin position="178"/>
        <end position="198"/>
    </location>
</feature>
<protein>
    <submittedName>
        <fullName evidence="3">LPXTG-motif cell wall-anchored protein</fullName>
    </submittedName>
</protein>
<accession>A0A853CMN1</accession>
<feature type="transmembrane region" description="Helical" evidence="2">
    <location>
        <begin position="130"/>
        <end position="149"/>
    </location>
</feature>
<name>A0A853CMN1_9ACTN</name>
<keyword evidence="2" id="KW-0812">Transmembrane</keyword>
<keyword evidence="2" id="KW-1133">Transmembrane helix</keyword>
<feature type="region of interest" description="Disordered" evidence="1">
    <location>
        <begin position="1"/>
        <end position="20"/>
    </location>
</feature>
<keyword evidence="4" id="KW-1185">Reference proteome</keyword>
<evidence type="ECO:0000256" key="1">
    <source>
        <dbReference type="SAM" id="MobiDB-lite"/>
    </source>
</evidence>
<feature type="transmembrane region" description="Helical" evidence="2">
    <location>
        <begin position="102"/>
        <end position="123"/>
    </location>
</feature>
<evidence type="ECO:0000313" key="4">
    <source>
        <dbReference type="Proteomes" id="UP000541969"/>
    </source>
</evidence>
<proteinExistence type="predicted"/>